<keyword evidence="3" id="KW-1185">Reference proteome</keyword>
<reference evidence="3" key="1">
    <citation type="journal article" date="2006" name="PLoS Biol.">
        <title>Macronuclear genome sequence of the ciliate Tetrahymena thermophila, a model eukaryote.</title>
        <authorList>
            <person name="Eisen J.A."/>
            <person name="Coyne R.S."/>
            <person name="Wu M."/>
            <person name="Wu D."/>
            <person name="Thiagarajan M."/>
            <person name="Wortman J.R."/>
            <person name="Badger J.H."/>
            <person name="Ren Q."/>
            <person name="Amedeo P."/>
            <person name="Jones K.M."/>
            <person name="Tallon L.J."/>
            <person name="Delcher A.L."/>
            <person name="Salzberg S.L."/>
            <person name="Silva J.C."/>
            <person name="Haas B.J."/>
            <person name="Majoros W.H."/>
            <person name="Farzad M."/>
            <person name="Carlton J.M."/>
            <person name="Smith R.K. Jr."/>
            <person name="Garg J."/>
            <person name="Pearlman R.E."/>
            <person name="Karrer K.M."/>
            <person name="Sun L."/>
            <person name="Manning G."/>
            <person name="Elde N.C."/>
            <person name="Turkewitz A.P."/>
            <person name="Asai D.J."/>
            <person name="Wilkes D.E."/>
            <person name="Wang Y."/>
            <person name="Cai H."/>
            <person name="Collins K."/>
            <person name="Stewart B.A."/>
            <person name="Lee S.R."/>
            <person name="Wilamowska K."/>
            <person name="Weinberg Z."/>
            <person name="Ruzzo W.L."/>
            <person name="Wloga D."/>
            <person name="Gaertig J."/>
            <person name="Frankel J."/>
            <person name="Tsao C.-C."/>
            <person name="Gorovsky M.A."/>
            <person name="Keeling P.J."/>
            <person name="Waller R.F."/>
            <person name="Patron N.J."/>
            <person name="Cherry J.M."/>
            <person name="Stover N.A."/>
            <person name="Krieger C.J."/>
            <person name="del Toro C."/>
            <person name="Ryder H.F."/>
            <person name="Williamson S.C."/>
            <person name="Barbeau R.A."/>
            <person name="Hamilton E.P."/>
            <person name="Orias E."/>
        </authorList>
    </citation>
    <scope>NUCLEOTIDE SEQUENCE [LARGE SCALE GENOMIC DNA]</scope>
    <source>
        <strain evidence="3">SB210</strain>
    </source>
</reference>
<dbReference type="Proteomes" id="UP000009168">
    <property type="component" value="Unassembled WGS sequence"/>
</dbReference>
<feature type="region of interest" description="Disordered" evidence="1">
    <location>
        <begin position="1"/>
        <end position="24"/>
    </location>
</feature>
<dbReference type="InParanoid" id="I7MGW1"/>
<dbReference type="AlphaFoldDB" id="I7MGW1"/>
<name>I7MGW1_TETTS</name>
<dbReference type="HOGENOM" id="CLU_1558367_0_0_1"/>
<feature type="compositionally biased region" description="Polar residues" evidence="1">
    <location>
        <begin position="15"/>
        <end position="24"/>
    </location>
</feature>
<organism evidence="2 3">
    <name type="scientific">Tetrahymena thermophila (strain SB210)</name>
    <dbReference type="NCBI Taxonomy" id="312017"/>
    <lineage>
        <taxon>Eukaryota</taxon>
        <taxon>Sar</taxon>
        <taxon>Alveolata</taxon>
        <taxon>Ciliophora</taxon>
        <taxon>Intramacronucleata</taxon>
        <taxon>Oligohymenophorea</taxon>
        <taxon>Hymenostomatida</taxon>
        <taxon>Tetrahymenina</taxon>
        <taxon>Tetrahymenidae</taxon>
        <taxon>Tetrahymena</taxon>
    </lineage>
</organism>
<proteinExistence type="predicted"/>
<dbReference type="GeneID" id="7837535"/>
<dbReference type="KEGG" id="tet:TTHERM_00442690"/>
<dbReference type="RefSeq" id="XP_001033182.1">
    <property type="nucleotide sequence ID" value="XM_001033182.1"/>
</dbReference>
<evidence type="ECO:0000313" key="3">
    <source>
        <dbReference type="Proteomes" id="UP000009168"/>
    </source>
</evidence>
<dbReference type="EMBL" id="GG662665">
    <property type="protein sequence ID" value="EAR85519.1"/>
    <property type="molecule type" value="Genomic_DNA"/>
</dbReference>
<dbReference type="OrthoDB" id="312254at2759"/>
<protein>
    <submittedName>
        <fullName evidence="2">Uncharacterized protein</fullName>
    </submittedName>
</protein>
<gene>
    <name evidence="2" type="ORF">TTHERM_00442690</name>
</gene>
<accession>I7MGW1</accession>
<evidence type="ECO:0000256" key="1">
    <source>
        <dbReference type="SAM" id="MobiDB-lite"/>
    </source>
</evidence>
<sequence>MQNNYFAAAPKYQEDSSNQQTNTEEQQIGKKAVFYYKMVAKTLGQYLSIYDGKTEYKMGVVMHQPAKPDHQGGFYVYDSLDQAIFADVPLKKDGLYFAPRTVIKCACWGDKIEYPNGKIAFEYLCPVQDMGMPKGYLATKAAMKEAYQLYSEKLKLKQGAGPKSLKKPTWKN</sequence>
<evidence type="ECO:0000313" key="2">
    <source>
        <dbReference type="EMBL" id="EAR85519.1"/>
    </source>
</evidence>